<reference evidence="2 3" key="1">
    <citation type="submission" date="2023-03" db="EMBL/GenBank/DDBJ databases">
        <title>Mating type loci evolution in Malassezia.</title>
        <authorList>
            <person name="Coelho M.A."/>
        </authorList>
    </citation>
    <scope>NUCLEOTIDE SEQUENCE [LARGE SCALE GENOMIC DNA]</scope>
    <source>
        <strain evidence="2 3">CBS 13387</strain>
    </source>
</reference>
<accession>A0AAJ6CJV4</accession>
<evidence type="ECO:0000313" key="3">
    <source>
        <dbReference type="Proteomes" id="UP001217582"/>
    </source>
</evidence>
<keyword evidence="3" id="KW-1185">Reference proteome</keyword>
<feature type="region of interest" description="Disordered" evidence="1">
    <location>
        <begin position="50"/>
        <end position="73"/>
    </location>
</feature>
<protein>
    <recommendedName>
        <fullName evidence="4">Altered inheritance of mitochondria protein 5, mitochondrial</fullName>
    </recommendedName>
</protein>
<dbReference type="Proteomes" id="UP001217582">
    <property type="component" value="Chromosome 1"/>
</dbReference>
<feature type="region of interest" description="Disordered" evidence="1">
    <location>
        <begin position="87"/>
        <end position="112"/>
    </location>
</feature>
<evidence type="ECO:0000313" key="2">
    <source>
        <dbReference type="EMBL" id="WFD14197.1"/>
    </source>
</evidence>
<name>A0AAJ6CJV4_9BASI</name>
<gene>
    <name evidence="2" type="ORF">MARU1_000196</name>
</gene>
<evidence type="ECO:0008006" key="4">
    <source>
        <dbReference type="Google" id="ProtNLM"/>
    </source>
</evidence>
<evidence type="ECO:0000256" key="1">
    <source>
        <dbReference type="SAM" id="MobiDB-lite"/>
    </source>
</evidence>
<dbReference type="AlphaFoldDB" id="A0AAJ6CJV4"/>
<proteinExistence type="predicted"/>
<dbReference type="EMBL" id="CP119916">
    <property type="protein sequence ID" value="WFD14197.1"/>
    <property type="molecule type" value="Genomic_DNA"/>
</dbReference>
<sequence>MGRLSMLSTVGGALVAGAMVYMVHASMRDQTQFMVTSMHAEADGLAEANDYDKSTGRRSHNATRSSFHPGPPSFWDEVKARWNSHLTETLQGASMPAAPTQQRGASAPSDAHSVRDALAALAPHAPDAQPKFGIRHRVYGDPDTHYVGQGVSLR</sequence>
<organism evidence="2 3">
    <name type="scientific">Malassezia arunalokei</name>
    <dbReference type="NCBI Taxonomy" id="1514897"/>
    <lineage>
        <taxon>Eukaryota</taxon>
        <taxon>Fungi</taxon>
        <taxon>Dikarya</taxon>
        <taxon>Basidiomycota</taxon>
        <taxon>Ustilaginomycotina</taxon>
        <taxon>Malasseziomycetes</taxon>
        <taxon>Malasseziales</taxon>
        <taxon>Malasseziaceae</taxon>
        <taxon>Malassezia</taxon>
    </lineage>
</organism>